<evidence type="ECO:0000256" key="4">
    <source>
        <dbReference type="ARBA" id="ARBA00022833"/>
    </source>
</evidence>
<dbReference type="PROSITE" id="PS51864">
    <property type="entry name" value="ASTACIN"/>
    <property type="match status" value="1"/>
</dbReference>
<dbReference type="InterPro" id="IPR024079">
    <property type="entry name" value="MetalloPept_cat_dom_sf"/>
</dbReference>
<evidence type="ECO:0000256" key="7">
    <source>
        <dbReference type="RuleBase" id="RU361183"/>
    </source>
</evidence>
<feature type="binding site" evidence="6">
    <location>
        <position position="33"/>
    </location>
    <ligand>
        <name>Zn(2+)</name>
        <dbReference type="ChEBI" id="CHEBI:29105"/>
        <note>catalytic</note>
    </ligand>
</feature>
<keyword evidence="2 6" id="KW-0479">Metal-binding</keyword>
<dbReference type="GO" id="GO:0008270">
    <property type="term" value="F:zinc ion binding"/>
    <property type="evidence" value="ECO:0007669"/>
    <property type="project" value="UniProtKB-UniRule"/>
</dbReference>
<dbReference type="Proteomes" id="UP000014760">
    <property type="component" value="Unassembled WGS sequence"/>
</dbReference>
<evidence type="ECO:0000256" key="6">
    <source>
        <dbReference type="PROSITE-ProRule" id="PRU01211"/>
    </source>
</evidence>
<keyword evidence="11" id="KW-1185">Reference proteome</keyword>
<dbReference type="GO" id="GO:0004222">
    <property type="term" value="F:metalloendopeptidase activity"/>
    <property type="evidence" value="ECO:0007669"/>
    <property type="project" value="UniProtKB-UniRule"/>
</dbReference>
<dbReference type="PANTHER" id="PTHR10127:SF780">
    <property type="entry name" value="METALLOENDOPEPTIDASE"/>
    <property type="match status" value="1"/>
</dbReference>
<dbReference type="EC" id="3.4.24.-" evidence="7"/>
<dbReference type="Pfam" id="PF01400">
    <property type="entry name" value="Astacin"/>
    <property type="match status" value="1"/>
</dbReference>
<dbReference type="OrthoDB" id="291007at2759"/>
<keyword evidence="1 6" id="KW-0645">Protease</keyword>
<evidence type="ECO:0000256" key="2">
    <source>
        <dbReference type="ARBA" id="ARBA00022723"/>
    </source>
</evidence>
<evidence type="ECO:0000256" key="3">
    <source>
        <dbReference type="ARBA" id="ARBA00022801"/>
    </source>
</evidence>
<keyword evidence="3 6" id="KW-0378">Hydrolase</keyword>
<comment type="cofactor">
    <cofactor evidence="6 7">
        <name>Zn(2+)</name>
        <dbReference type="ChEBI" id="CHEBI:29105"/>
    </cofactor>
    <text evidence="6 7">Binds 1 zinc ion per subunit.</text>
</comment>
<dbReference type="HOGENOM" id="CLU_017286_4_1_1"/>
<feature type="binding site" evidence="6">
    <location>
        <position position="39"/>
    </location>
    <ligand>
        <name>Zn(2+)</name>
        <dbReference type="ChEBI" id="CHEBI:29105"/>
        <note>catalytic</note>
    </ligand>
</feature>
<dbReference type="AlphaFoldDB" id="R7TCE2"/>
<keyword evidence="5 6" id="KW-0482">Metalloprotease</keyword>
<reference evidence="10" key="3">
    <citation type="submission" date="2015-06" db="UniProtKB">
        <authorList>
            <consortium name="EnsemblMetazoa"/>
        </authorList>
    </citation>
    <scope>IDENTIFICATION</scope>
</reference>
<keyword evidence="4 6" id="KW-0862">Zinc</keyword>
<evidence type="ECO:0000259" key="8">
    <source>
        <dbReference type="PROSITE" id="PS51864"/>
    </source>
</evidence>
<dbReference type="InterPro" id="IPR001506">
    <property type="entry name" value="Peptidase_M12A"/>
</dbReference>
<dbReference type="OMA" id="MGTIEHE"/>
<organism evidence="9">
    <name type="scientific">Capitella teleta</name>
    <name type="common">Polychaete worm</name>
    <dbReference type="NCBI Taxonomy" id="283909"/>
    <lineage>
        <taxon>Eukaryota</taxon>
        <taxon>Metazoa</taxon>
        <taxon>Spiralia</taxon>
        <taxon>Lophotrochozoa</taxon>
        <taxon>Annelida</taxon>
        <taxon>Polychaeta</taxon>
        <taxon>Sedentaria</taxon>
        <taxon>Scolecida</taxon>
        <taxon>Capitellidae</taxon>
        <taxon>Capitella</taxon>
    </lineage>
</organism>
<sequence>CSSTVGREGGRQRVVLGTPCLQHLGRMQHELLHTLGFYHEQQRPDRDKFVRINWNNIKQGNCKYHDFMRLNPGRKMHPDLPYDYDSVLHYPKHAFAVDPTVPSIATPNGEKIGQRIRMSKLDVKRVQLLYGEETSNQEE</sequence>
<dbReference type="SUPFAM" id="SSF55486">
    <property type="entry name" value="Metalloproteases ('zincins'), catalytic domain"/>
    <property type="match status" value="1"/>
</dbReference>
<feature type="domain" description="Peptidase M12A" evidence="8">
    <location>
        <begin position="1"/>
        <end position="135"/>
    </location>
</feature>
<feature type="non-terminal residue" evidence="9">
    <location>
        <position position="1"/>
    </location>
</feature>
<feature type="active site" evidence="6">
    <location>
        <position position="30"/>
    </location>
</feature>
<evidence type="ECO:0000256" key="5">
    <source>
        <dbReference type="ARBA" id="ARBA00023049"/>
    </source>
</evidence>
<name>R7TCE2_CAPTE</name>
<protein>
    <recommendedName>
        <fullName evidence="7">Metalloendopeptidase</fullName>
        <ecNumber evidence="7">3.4.24.-</ecNumber>
    </recommendedName>
</protein>
<dbReference type="EMBL" id="KB310543">
    <property type="protein sequence ID" value="ELT91374.1"/>
    <property type="molecule type" value="Genomic_DNA"/>
</dbReference>
<gene>
    <name evidence="9" type="ORF">CAPTEDRAFT_118546</name>
</gene>
<evidence type="ECO:0000256" key="1">
    <source>
        <dbReference type="ARBA" id="ARBA00022670"/>
    </source>
</evidence>
<dbReference type="GO" id="GO:0006508">
    <property type="term" value="P:proteolysis"/>
    <property type="evidence" value="ECO:0007669"/>
    <property type="project" value="UniProtKB-KW"/>
</dbReference>
<dbReference type="Gene3D" id="3.40.390.10">
    <property type="entry name" value="Collagenase (Catalytic Domain)"/>
    <property type="match status" value="1"/>
</dbReference>
<dbReference type="PRINTS" id="PR00480">
    <property type="entry name" value="ASTACIN"/>
</dbReference>
<reference evidence="9 11" key="2">
    <citation type="journal article" date="2013" name="Nature">
        <title>Insights into bilaterian evolution from three spiralian genomes.</title>
        <authorList>
            <person name="Simakov O."/>
            <person name="Marletaz F."/>
            <person name="Cho S.J."/>
            <person name="Edsinger-Gonzales E."/>
            <person name="Havlak P."/>
            <person name="Hellsten U."/>
            <person name="Kuo D.H."/>
            <person name="Larsson T."/>
            <person name="Lv J."/>
            <person name="Arendt D."/>
            <person name="Savage R."/>
            <person name="Osoegawa K."/>
            <person name="de Jong P."/>
            <person name="Grimwood J."/>
            <person name="Chapman J.A."/>
            <person name="Shapiro H."/>
            <person name="Aerts A."/>
            <person name="Otillar R.P."/>
            <person name="Terry A.Y."/>
            <person name="Boore J.L."/>
            <person name="Grigoriev I.V."/>
            <person name="Lindberg D.R."/>
            <person name="Seaver E.C."/>
            <person name="Weisblat D.A."/>
            <person name="Putnam N.H."/>
            <person name="Rokhsar D.S."/>
        </authorList>
    </citation>
    <scope>NUCLEOTIDE SEQUENCE</scope>
    <source>
        <strain evidence="9 11">I ESC-2004</strain>
    </source>
</reference>
<dbReference type="PANTHER" id="PTHR10127">
    <property type="entry name" value="DISCOIDIN, CUB, EGF, LAMININ , AND ZINC METALLOPROTEASE DOMAIN CONTAINING"/>
    <property type="match status" value="1"/>
</dbReference>
<comment type="caution">
    <text evidence="6">Lacks conserved residue(s) required for the propagation of feature annotation.</text>
</comment>
<dbReference type="EMBL" id="AMQN01002953">
    <property type="status" value="NOT_ANNOTATED_CDS"/>
    <property type="molecule type" value="Genomic_DNA"/>
</dbReference>
<proteinExistence type="predicted"/>
<accession>R7TCE2</accession>
<evidence type="ECO:0000313" key="10">
    <source>
        <dbReference type="EnsemblMetazoa" id="CapteP118546"/>
    </source>
</evidence>
<reference evidence="11" key="1">
    <citation type="submission" date="2012-12" db="EMBL/GenBank/DDBJ databases">
        <authorList>
            <person name="Hellsten U."/>
            <person name="Grimwood J."/>
            <person name="Chapman J.A."/>
            <person name="Shapiro H."/>
            <person name="Aerts A."/>
            <person name="Otillar R.P."/>
            <person name="Terry A.Y."/>
            <person name="Boore J.L."/>
            <person name="Simakov O."/>
            <person name="Marletaz F."/>
            <person name="Cho S.-J."/>
            <person name="Edsinger-Gonzales E."/>
            <person name="Havlak P."/>
            <person name="Kuo D.-H."/>
            <person name="Larsson T."/>
            <person name="Lv J."/>
            <person name="Arendt D."/>
            <person name="Savage R."/>
            <person name="Osoegawa K."/>
            <person name="de Jong P."/>
            <person name="Lindberg D.R."/>
            <person name="Seaver E.C."/>
            <person name="Weisblat D.A."/>
            <person name="Putnam N.H."/>
            <person name="Grigoriev I.V."/>
            <person name="Rokhsar D.S."/>
        </authorList>
    </citation>
    <scope>NUCLEOTIDE SEQUENCE</scope>
    <source>
        <strain evidence="11">I ESC-2004</strain>
    </source>
</reference>
<evidence type="ECO:0000313" key="9">
    <source>
        <dbReference type="EMBL" id="ELT91374.1"/>
    </source>
</evidence>
<evidence type="ECO:0000313" key="11">
    <source>
        <dbReference type="Proteomes" id="UP000014760"/>
    </source>
</evidence>
<feature type="binding site" evidence="6">
    <location>
        <position position="29"/>
    </location>
    <ligand>
        <name>Zn(2+)</name>
        <dbReference type="ChEBI" id="CHEBI:29105"/>
        <note>catalytic</note>
    </ligand>
</feature>
<dbReference type="EnsemblMetazoa" id="CapteT118546">
    <property type="protein sequence ID" value="CapteP118546"/>
    <property type="gene ID" value="CapteG118546"/>
</dbReference>